<protein>
    <recommendedName>
        <fullName evidence="4">Chitin-binding type-3 domain-containing protein</fullName>
    </recommendedName>
</protein>
<feature type="region of interest" description="Disordered" evidence="2">
    <location>
        <begin position="287"/>
        <end position="353"/>
    </location>
</feature>
<evidence type="ECO:0000256" key="3">
    <source>
        <dbReference type="SAM" id="Phobius"/>
    </source>
</evidence>
<dbReference type="RefSeq" id="WP_179842140.1">
    <property type="nucleotide sequence ID" value="NZ_JACCBA010000001.1"/>
</dbReference>
<dbReference type="SUPFAM" id="SSF51055">
    <property type="entry name" value="Carbohydrate binding domain"/>
    <property type="match status" value="1"/>
</dbReference>
<feature type="compositionally biased region" description="Low complexity" evidence="2">
    <location>
        <begin position="319"/>
        <end position="343"/>
    </location>
</feature>
<gene>
    <name evidence="5" type="ORF">BJY14_000561</name>
</gene>
<keyword evidence="1" id="KW-0378">Hydrolase</keyword>
<dbReference type="Proteomes" id="UP000529783">
    <property type="component" value="Unassembled WGS sequence"/>
</dbReference>
<dbReference type="Pfam" id="PF02839">
    <property type="entry name" value="CBM_5_12"/>
    <property type="match status" value="1"/>
</dbReference>
<name>A0A7Y9EB68_9ACTN</name>
<dbReference type="CDD" id="cd12214">
    <property type="entry name" value="ChiA1_BD"/>
    <property type="match status" value="1"/>
</dbReference>
<dbReference type="EMBL" id="JACCBA010000001">
    <property type="protein sequence ID" value="NYD44578.1"/>
    <property type="molecule type" value="Genomic_DNA"/>
</dbReference>
<feature type="transmembrane region" description="Helical" evidence="3">
    <location>
        <begin position="23"/>
        <end position="44"/>
    </location>
</feature>
<dbReference type="Gene3D" id="2.10.10.20">
    <property type="entry name" value="Carbohydrate-binding module superfamily 5/12"/>
    <property type="match status" value="1"/>
</dbReference>
<feature type="compositionally biased region" description="Basic and acidic residues" evidence="2">
    <location>
        <begin position="287"/>
        <end position="298"/>
    </location>
</feature>
<dbReference type="GO" id="GO:0005975">
    <property type="term" value="P:carbohydrate metabolic process"/>
    <property type="evidence" value="ECO:0007669"/>
    <property type="project" value="InterPro"/>
</dbReference>
<keyword evidence="3" id="KW-0812">Transmembrane</keyword>
<keyword evidence="3" id="KW-1133">Transmembrane helix</keyword>
<evidence type="ECO:0000256" key="2">
    <source>
        <dbReference type="SAM" id="MobiDB-lite"/>
    </source>
</evidence>
<keyword evidence="6" id="KW-1185">Reference proteome</keyword>
<comment type="caution">
    <text evidence="5">The sequence shown here is derived from an EMBL/GenBank/DDBJ whole genome shotgun (WGS) entry which is preliminary data.</text>
</comment>
<dbReference type="InterPro" id="IPR036573">
    <property type="entry name" value="CBM_sf_5/12"/>
</dbReference>
<dbReference type="GO" id="GO:0004553">
    <property type="term" value="F:hydrolase activity, hydrolyzing O-glycosyl compounds"/>
    <property type="evidence" value="ECO:0007669"/>
    <property type="project" value="InterPro"/>
</dbReference>
<sequence>MNSTGTAARHEERPRARRLRNRALTAGVVATMAAAGLVTTPPWARADDDNSDDFANWCKDHTSDCDYPVAPKTGTDEFDRLLYDICDEKGGGEAEPTKYTWHQKDKFLGDWMLFQPVNADGCEFVPDGEPIVQTGKDPKPYRNDRNQFTRNCAQTADAIVTTQYQDTEVKLYTVGTSVSVGGKAGLFGLAEVEWKVEFNFSYQWGTWTWKGQSFAVPPGYVGWLESTEDWGVMKGRYKLNFPHPLRGHYYWYTPQVTIEAPLKGTGTTNYQVRPMTDEEIKRMCPHWDWDGWDPRDDPSGNGGTTPPTCTSGSPGGPTGQPSTTPPSGTTGPTPTDSGTSKPPEWAAGQDYELGDRVTYGGHTYQCLRAHVSDAGWTPDRTPELWRRLN</sequence>
<accession>A0A7Y9EB68</accession>
<dbReference type="GO" id="GO:0030246">
    <property type="term" value="F:carbohydrate binding"/>
    <property type="evidence" value="ECO:0007669"/>
    <property type="project" value="InterPro"/>
</dbReference>
<organism evidence="5 6">
    <name type="scientific">Actinomadura luteofluorescens</name>
    <dbReference type="NCBI Taxonomy" id="46163"/>
    <lineage>
        <taxon>Bacteria</taxon>
        <taxon>Bacillati</taxon>
        <taxon>Actinomycetota</taxon>
        <taxon>Actinomycetes</taxon>
        <taxon>Streptosporangiales</taxon>
        <taxon>Thermomonosporaceae</taxon>
        <taxon>Actinomadura</taxon>
    </lineage>
</organism>
<dbReference type="GO" id="GO:0005576">
    <property type="term" value="C:extracellular region"/>
    <property type="evidence" value="ECO:0007669"/>
    <property type="project" value="InterPro"/>
</dbReference>
<evidence type="ECO:0000313" key="5">
    <source>
        <dbReference type="EMBL" id="NYD44578.1"/>
    </source>
</evidence>
<evidence type="ECO:0000259" key="4">
    <source>
        <dbReference type="SMART" id="SM00495"/>
    </source>
</evidence>
<proteinExistence type="predicted"/>
<keyword evidence="3" id="KW-0472">Membrane</keyword>
<dbReference type="SMART" id="SM00495">
    <property type="entry name" value="ChtBD3"/>
    <property type="match status" value="1"/>
</dbReference>
<evidence type="ECO:0000313" key="6">
    <source>
        <dbReference type="Proteomes" id="UP000529783"/>
    </source>
</evidence>
<feature type="domain" description="Chitin-binding type-3" evidence="4">
    <location>
        <begin position="342"/>
        <end position="388"/>
    </location>
</feature>
<dbReference type="AlphaFoldDB" id="A0A7Y9EB68"/>
<dbReference type="InterPro" id="IPR003610">
    <property type="entry name" value="CBM5/12"/>
</dbReference>
<reference evidence="5 6" key="1">
    <citation type="submission" date="2020-07" db="EMBL/GenBank/DDBJ databases">
        <title>Sequencing the genomes of 1000 actinobacteria strains.</title>
        <authorList>
            <person name="Klenk H.-P."/>
        </authorList>
    </citation>
    <scope>NUCLEOTIDE SEQUENCE [LARGE SCALE GENOMIC DNA]</scope>
    <source>
        <strain evidence="5 6">DSM 40398</strain>
    </source>
</reference>
<evidence type="ECO:0000256" key="1">
    <source>
        <dbReference type="ARBA" id="ARBA00022801"/>
    </source>
</evidence>